<accession>A0ACB8ERR8</accession>
<gene>
    <name evidence="1" type="ORF">K3G42_025640</name>
</gene>
<dbReference type="Proteomes" id="UP000827872">
    <property type="component" value="Linkage Group LG07"/>
</dbReference>
<comment type="caution">
    <text evidence="1">The sequence shown here is derived from an EMBL/GenBank/DDBJ whole genome shotgun (WGS) entry which is preliminary data.</text>
</comment>
<protein>
    <submittedName>
        <fullName evidence="1">Uncharacterized protein</fullName>
    </submittedName>
</protein>
<sequence>MLYQRGNEWHIHGTTDLISTIQQEILLWEPDAKCTRLPCIIFHRVFCGRTSQWIVPMTFTAYSRRILLPFFVIYFIHGNERLLKWRLKLPLIDCCIKILSKFGCLADL</sequence>
<evidence type="ECO:0000313" key="2">
    <source>
        <dbReference type="Proteomes" id="UP000827872"/>
    </source>
</evidence>
<dbReference type="EMBL" id="CM037620">
    <property type="protein sequence ID" value="KAH7995464.1"/>
    <property type="molecule type" value="Genomic_DNA"/>
</dbReference>
<proteinExistence type="predicted"/>
<name>A0ACB8ERR8_9SAUR</name>
<evidence type="ECO:0000313" key="1">
    <source>
        <dbReference type="EMBL" id="KAH7995464.1"/>
    </source>
</evidence>
<organism evidence="1 2">
    <name type="scientific">Sphaerodactylus townsendi</name>
    <dbReference type="NCBI Taxonomy" id="933632"/>
    <lineage>
        <taxon>Eukaryota</taxon>
        <taxon>Metazoa</taxon>
        <taxon>Chordata</taxon>
        <taxon>Craniata</taxon>
        <taxon>Vertebrata</taxon>
        <taxon>Euteleostomi</taxon>
        <taxon>Lepidosauria</taxon>
        <taxon>Squamata</taxon>
        <taxon>Bifurcata</taxon>
        <taxon>Gekkota</taxon>
        <taxon>Sphaerodactylidae</taxon>
        <taxon>Sphaerodactylus</taxon>
    </lineage>
</organism>
<keyword evidence="2" id="KW-1185">Reference proteome</keyword>
<reference evidence="1" key="1">
    <citation type="submission" date="2021-08" db="EMBL/GenBank/DDBJ databases">
        <title>The first chromosome-level gecko genome reveals the dynamic sex chromosomes of Neotropical dwarf geckos (Sphaerodactylidae: Sphaerodactylus).</title>
        <authorList>
            <person name="Pinto B.J."/>
            <person name="Keating S.E."/>
            <person name="Gamble T."/>
        </authorList>
    </citation>
    <scope>NUCLEOTIDE SEQUENCE</scope>
    <source>
        <strain evidence="1">TG3544</strain>
    </source>
</reference>